<dbReference type="STRING" id="634436.SAMN05216361_0872"/>
<reference evidence="3" key="1">
    <citation type="submission" date="2016-11" db="EMBL/GenBank/DDBJ databases">
        <authorList>
            <person name="Varghese N."/>
            <person name="Submissions S."/>
        </authorList>
    </citation>
    <scope>NUCLEOTIDE SEQUENCE [LARGE SCALE GENOMIC DNA]</scope>
    <source>
        <strain evidence="3">CGMCC 1.8995</strain>
    </source>
</reference>
<name>A0A1M5FKR8_9ALTE</name>
<sequence>MFTHKSRYLIASLLFASVFTASSAQAGLFSSDKKPAPWAKDSFLTNTSCSDLDLTVIRDFIGRYTPERAASKQVKAASDQVMTSYVLAALAINQANICLAESLDLKSAKESLLKEREILKSGTSMSKKEIKKHRQYAAGASEEIRKKTLASQQIGPDQQKAFILGASTYLFGTYKTYQIKEDGETLIEVVEKDAKGAKSSGFSLGGALDMATKGGDYVEATNTLNLVLKGMPKHLPKLVTTAQFFIEYANSQDLELDKDATEEFNSVSDWG</sequence>
<evidence type="ECO:0000313" key="2">
    <source>
        <dbReference type="EMBL" id="SHF91732.1"/>
    </source>
</evidence>
<dbReference type="OrthoDB" id="6384259at2"/>
<proteinExistence type="predicted"/>
<dbReference type="EMBL" id="FQWD01000001">
    <property type="protein sequence ID" value="SHF91732.1"/>
    <property type="molecule type" value="Genomic_DNA"/>
</dbReference>
<keyword evidence="3" id="KW-1185">Reference proteome</keyword>
<keyword evidence="1" id="KW-0732">Signal</keyword>
<dbReference type="AlphaFoldDB" id="A0A1M5FKR8"/>
<evidence type="ECO:0000256" key="1">
    <source>
        <dbReference type="SAM" id="SignalP"/>
    </source>
</evidence>
<feature type="signal peptide" evidence="1">
    <location>
        <begin position="1"/>
        <end position="26"/>
    </location>
</feature>
<feature type="chain" id="PRO_5013223040" evidence="1">
    <location>
        <begin position="27"/>
        <end position="271"/>
    </location>
</feature>
<protein>
    <submittedName>
        <fullName evidence="2">Uncharacterized protein</fullName>
    </submittedName>
</protein>
<dbReference type="Proteomes" id="UP000184520">
    <property type="component" value="Unassembled WGS sequence"/>
</dbReference>
<accession>A0A1M5FKR8</accession>
<evidence type="ECO:0000313" key="3">
    <source>
        <dbReference type="Proteomes" id="UP000184520"/>
    </source>
</evidence>
<gene>
    <name evidence="2" type="ORF">SAMN05216361_0872</name>
</gene>
<dbReference type="RefSeq" id="WP_073318259.1">
    <property type="nucleotide sequence ID" value="NZ_FQWD01000001.1"/>
</dbReference>
<organism evidence="2 3">
    <name type="scientific">Marisediminitalea aggregata</name>
    <dbReference type="NCBI Taxonomy" id="634436"/>
    <lineage>
        <taxon>Bacteria</taxon>
        <taxon>Pseudomonadati</taxon>
        <taxon>Pseudomonadota</taxon>
        <taxon>Gammaproteobacteria</taxon>
        <taxon>Alteromonadales</taxon>
        <taxon>Alteromonadaceae</taxon>
        <taxon>Marisediminitalea</taxon>
    </lineage>
</organism>